<proteinExistence type="predicted"/>
<reference evidence="3" key="1">
    <citation type="journal article" date="2016" name="Nat. Commun.">
        <title>The Gonium pectorale genome demonstrates co-option of cell cycle regulation during the evolution of multicellularity.</title>
        <authorList>
            <person name="Hanschen E.R."/>
            <person name="Marriage T.N."/>
            <person name="Ferris P.J."/>
            <person name="Hamaji T."/>
            <person name="Toyoda A."/>
            <person name="Fujiyama A."/>
            <person name="Neme R."/>
            <person name="Noguchi H."/>
            <person name="Minakuchi Y."/>
            <person name="Suzuki M."/>
            <person name="Kawai-Toyooka H."/>
            <person name="Smith D.R."/>
            <person name="Sparks H."/>
            <person name="Anderson J."/>
            <person name="Bakaric R."/>
            <person name="Luria V."/>
            <person name="Karger A."/>
            <person name="Kirschner M.W."/>
            <person name="Durand P.M."/>
            <person name="Michod R.E."/>
            <person name="Nozaki H."/>
            <person name="Olson B.J."/>
        </authorList>
    </citation>
    <scope>NUCLEOTIDE SEQUENCE [LARGE SCALE GENOMIC DNA]</scope>
    <source>
        <strain evidence="3">NIES-2863</strain>
    </source>
</reference>
<dbReference type="OrthoDB" id="1924976at2759"/>
<dbReference type="PANTHER" id="PTHR35742">
    <property type="entry name" value="THYLAKOID LUMENAL 16.5 KDA PROTEIN, CHLOROPLASTIC"/>
    <property type="match status" value="1"/>
</dbReference>
<evidence type="ECO:0000259" key="1">
    <source>
        <dbReference type="Pfam" id="PF20675"/>
    </source>
</evidence>
<dbReference type="EMBL" id="LSYV01000004">
    <property type="protein sequence ID" value="KXZ55362.1"/>
    <property type="molecule type" value="Genomic_DNA"/>
</dbReference>
<dbReference type="STRING" id="33097.A0A150H060"/>
<name>A0A150H060_GONPE</name>
<keyword evidence="3" id="KW-1185">Reference proteome</keyword>
<gene>
    <name evidence="2" type="ORF">GPECTOR_3g491</name>
</gene>
<dbReference type="PANTHER" id="PTHR35742:SF1">
    <property type="entry name" value="THYLAKOID LUMENAL 16.5 KDA PROTEIN, CHLOROPLASTIC"/>
    <property type="match status" value="1"/>
</dbReference>
<dbReference type="Pfam" id="PF20675">
    <property type="entry name" value="MPH2"/>
    <property type="match status" value="1"/>
</dbReference>
<evidence type="ECO:0000313" key="3">
    <source>
        <dbReference type="Proteomes" id="UP000075714"/>
    </source>
</evidence>
<protein>
    <recommendedName>
        <fullName evidence="1">Maintenance of Photosystem II under High light 2 C-terminal domain-containing protein</fullName>
    </recommendedName>
</protein>
<accession>A0A150H060</accession>
<feature type="domain" description="Maintenance of Photosystem II under High light 2 C-terminal" evidence="1">
    <location>
        <begin position="66"/>
        <end position="163"/>
    </location>
</feature>
<dbReference type="AlphaFoldDB" id="A0A150H060"/>
<comment type="caution">
    <text evidence="2">The sequence shown here is derived from an EMBL/GenBank/DDBJ whole genome shotgun (WGS) entry which is preliminary data.</text>
</comment>
<organism evidence="2 3">
    <name type="scientific">Gonium pectorale</name>
    <name type="common">Green alga</name>
    <dbReference type="NCBI Taxonomy" id="33097"/>
    <lineage>
        <taxon>Eukaryota</taxon>
        <taxon>Viridiplantae</taxon>
        <taxon>Chlorophyta</taxon>
        <taxon>core chlorophytes</taxon>
        <taxon>Chlorophyceae</taxon>
        <taxon>CS clade</taxon>
        <taxon>Chlamydomonadales</taxon>
        <taxon>Volvocaceae</taxon>
        <taxon>Gonium</taxon>
    </lineage>
</organism>
<evidence type="ECO:0000313" key="2">
    <source>
        <dbReference type="EMBL" id="KXZ55362.1"/>
    </source>
</evidence>
<dbReference type="InterPro" id="IPR038862">
    <property type="entry name" value="MPH2"/>
</dbReference>
<sequence length="163" mass="17157">MGAALLPALLYPNKAFALLPDEEDEDQVAKAKANRRARLAQQRGVTRDFMASENLKDVRLEKELVPVQKAIYNLAKSGAELEAGDVKGAASTLSGPWVAEFSSVSATVSGKDVSAKLTDAIKGVQAAAAAGDLNGSKRLFIILVSDLDTWVEEAGLSSSLKGL</sequence>
<dbReference type="InterPro" id="IPR049072">
    <property type="entry name" value="MPH2_C"/>
</dbReference>
<dbReference type="Proteomes" id="UP000075714">
    <property type="component" value="Unassembled WGS sequence"/>
</dbReference>
<dbReference type="GO" id="GO:0010206">
    <property type="term" value="P:photosystem II repair"/>
    <property type="evidence" value="ECO:0007669"/>
    <property type="project" value="InterPro"/>
</dbReference>